<evidence type="ECO:0000313" key="4">
    <source>
        <dbReference type="Proteomes" id="UP000309618"/>
    </source>
</evidence>
<dbReference type="EMBL" id="SSUX01000005">
    <property type="protein sequence ID" value="THJ45740.1"/>
    <property type="molecule type" value="Genomic_DNA"/>
</dbReference>
<comment type="caution">
    <text evidence="3">The sequence shown here is derived from an EMBL/GenBank/DDBJ whole genome shotgun (WGS) entry which is preliminary data.</text>
</comment>
<dbReference type="SUPFAM" id="SSF144206">
    <property type="entry name" value="NOB1 zinc finger-like"/>
    <property type="match status" value="1"/>
</dbReference>
<evidence type="ECO:0000313" key="3">
    <source>
        <dbReference type="EMBL" id="THJ45740.1"/>
    </source>
</evidence>
<feature type="domain" description="Ubiquinol-cytochrome c chaperone" evidence="2">
    <location>
        <begin position="52"/>
        <end position="221"/>
    </location>
</feature>
<accession>A0A4S5CJ56</accession>
<sequence length="262" mass="28575">MSSSIFDKNINPVLASASNDDLETLVEYLKTKLSEDLTCHDDYKKYYPNHRRYVDVIAKEIRDMGGNSFANLWRGQGPDYHEIVCDVASKLNAPYNKNKSVEDIENSILETILERALSEMSDEQKTELLKEMGGKATMGKGSLATAAFIGIFRSGGFYSYQLTLIIANQIAKAVLGRGLMLATNASLARVAAVLTGPIGWVISGVWAAVDLAGPAYKVTIPCVIHVAMLRKKLSSLTCSKCETILTDTTMKFCPECGQSTAA</sequence>
<dbReference type="InterPro" id="IPR021150">
    <property type="entry name" value="Ubiq_cyt_c_chap"/>
</dbReference>
<evidence type="ECO:0000256" key="1">
    <source>
        <dbReference type="ARBA" id="ARBA00006436"/>
    </source>
</evidence>
<gene>
    <name evidence="3" type="ORF">E8Q35_08605</name>
</gene>
<comment type="similarity">
    <text evidence="1">Belongs to the UPF0174 family.</text>
</comment>
<name>A0A4S5CJ56_AERVE</name>
<reference evidence="3 4" key="1">
    <citation type="submission" date="2019-04" db="EMBL/GenBank/DDBJ databases">
        <title>Comparative genomics of Aeromonas veronii strains pathogenic to fish.</title>
        <authorList>
            <person name="Cascarano M.C."/>
            <person name="Smyrli M."/>
            <person name="Katharios P."/>
        </authorList>
    </citation>
    <scope>NUCLEOTIDE SEQUENCE [LARGE SCALE GENOMIC DNA]</scope>
    <source>
        <strain evidence="3 4">XU1</strain>
    </source>
</reference>
<dbReference type="AlphaFoldDB" id="A0A4S5CJ56"/>
<proteinExistence type="inferred from homology"/>
<dbReference type="Proteomes" id="UP000309618">
    <property type="component" value="Unassembled WGS sequence"/>
</dbReference>
<dbReference type="Pfam" id="PF03981">
    <property type="entry name" value="Ubiq_cyt_C_chap"/>
    <property type="match status" value="1"/>
</dbReference>
<evidence type="ECO:0000259" key="2">
    <source>
        <dbReference type="Pfam" id="PF03981"/>
    </source>
</evidence>
<dbReference type="RefSeq" id="WP_136501611.1">
    <property type="nucleotide sequence ID" value="NZ_CAWPJX010000040.1"/>
</dbReference>
<protein>
    <recommendedName>
        <fullName evidence="2">Ubiquinol-cytochrome c chaperone domain-containing protein</fullName>
    </recommendedName>
</protein>
<organism evidence="3 4">
    <name type="scientific">Aeromonas veronii</name>
    <dbReference type="NCBI Taxonomy" id="654"/>
    <lineage>
        <taxon>Bacteria</taxon>
        <taxon>Pseudomonadati</taxon>
        <taxon>Pseudomonadota</taxon>
        <taxon>Gammaproteobacteria</taxon>
        <taxon>Aeromonadales</taxon>
        <taxon>Aeromonadaceae</taxon>
        <taxon>Aeromonas</taxon>
    </lineage>
</organism>
<dbReference type="InterPro" id="IPR036283">
    <property type="entry name" value="NOB1_Zf-like_sf"/>
</dbReference>